<dbReference type="AlphaFoldDB" id="A8M8P5"/>
<organism evidence="2 3">
    <name type="scientific">Caldivirga maquilingensis (strain ATCC 700844 / DSM 13496 / JCM 10307 / IC-167)</name>
    <dbReference type="NCBI Taxonomy" id="397948"/>
    <lineage>
        <taxon>Archaea</taxon>
        <taxon>Thermoproteota</taxon>
        <taxon>Thermoprotei</taxon>
        <taxon>Thermoproteales</taxon>
        <taxon>Thermoproteaceae</taxon>
        <taxon>Caldivirga</taxon>
    </lineage>
</organism>
<dbReference type="OrthoDB" id="29116at2157"/>
<feature type="transmembrane region" description="Helical" evidence="1">
    <location>
        <begin position="162"/>
        <end position="183"/>
    </location>
</feature>
<feature type="transmembrane region" description="Helical" evidence="1">
    <location>
        <begin position="244"/>
        <end position="261"/>
    </location>
</feature>
<dbReference type="GeneID" id="5709968"/>
<evidence type="ECO:0000313" key="3">
    <source>
        <dbReference type="Proteomes" id="UP000001137"/>
    </source>
</evidence>
<protein>
    <recommendedName>
        <fullName evidence="4">EamA domain-containing protein</fullName>
    </recommendedName>
</protein>
<keyword evidence="1" id="KW-0812">Transmembrane</keyword>
<evidence type="ECO:0000256" key="1">
    <source>
        <dbReference type="SAM" id="Phobius"/>
    </source>
</evidence>
<evidence type="ECO:0000313" key="2">
    <source>
        <dbReference type="EMBL" id="ABW02114.1"/>
    </source>
</evidence>
<dbReference type="EMBL" id="CP000852">
    <property type="protein sequence ID" value="ABW02114.1"/>
    <property type="molecule type" value="Genomic_DNA"/>
</dbReference>
<feature type="transmembrane region" description="Helical" evidence="1">
    <location>
        <begin position="31"/>
        <end position="53"/>
    </location>
</feature>
<feature type="transmembrane region" description="Helical" evidence="1">
    <location>
        <begin position="135"/>
        <end position="155"/>
    </location>
</feature>
<sequence length="304" mass="33395">MNQRYLALAALASALWGVSYTLTYLALRTMDAASLIVISYVFSILIILLITRLKINAESIIKGVILSPVNFALTYIYVKVSGDWGGFAALISGAYVLPLMLLNYVKNGDLQLRYLISSLLMLTTLYFIGGFSGVTIYAVAVMLLNLAYMLMLSLFHNYEEYSLILGQSIGTLLLSIIMVKGITLTVSSVYYGLTLALVNNTIPYVLYALTVKRIGAVETSLTMGIEVMTAVLSMSPISRVQVNPFPVVLLVLAFMVLFMDLRPVNEDEEVVIYKSIGCIISNEGSETYHGSSIIFKTPKPPQCI</sequence>
<dbReference type="Proteomes" id="UP000001137">
    <property type="component" value="Chromosome"/>
</dbReference>
<dbReference type="HOGENOM" id="CLU_913997_0_0_2"/>
<feature type="transmembrane region" description="Helical" evidence="1">
    <location>
        <begin position="189"/>
        <end position="209"/>
    </location>
</feature>
<dbReference type="KEGG" id="cma:Cmaq_1287"/>
<dbReference type="RefSeq" id="WP_012186333.1">
    <property type="nucleotide sequence ID" value="NC_009954.1"/>
</dbReference>
<keyword evidence="3" id="KW-1185">Reference proteome</keyword>
<keyword evidence="1" id="KW-1133">Transmembrane helix</keyword>
<feature type="transmembrane region" description="Helical" evidence="1">
    <location>
        <begin position="84"/>
        <end position="105"/>
    </location>
</feature>
<evidence type="ECO:0008006" key="4">
    <source>
        <dbReference type="Google" id="ProtNLM"/>
    </source>
</evidence>
<feature type="transmembrane region" description="Helical" evidence="1">
    <location>
        <begin position="60"/>
        <end position="78"/>
    </location>
</feature>
<reference evidence="2 3" key="1">
    <citation type="submission" date="2007-10" db="EMBL/GenBank/DDBJ databases">
        <title>Complete sequence of Caldivirga maquilingensis IC-167.</title>
        <authorList>
            <consortium name="US DOE Joint Genome Institute"/>
            <person name="Copeland A."/>
            <person name="Lucas S."/>
            <person name="Lapidus A."/>
            <person name="Barry K."/>
            <person name="Glavina del Rio T."/>
            <person name="Dalin E."/>
            <person name="Tice H."/>
            <person name="Pitluck S."/>
            <person name="Saunders E."/>
            <person name="Brettin T."/>
            <person name="Bruce D."/>
            <person name="Detter J.C."/>
            <person name="Han C."/>
            <person name="Schmutz J."/>
            <person name="Larimer F."/>
            <person name="Land M."/>
            <person name="Hauser L."/>
            <person name="Kyrpides N."/>
            <person name="Ivanova N."/>
            <person name="Biddle J.F."/>
            <person name="Zhang Z."/>
            <person name="Fitz-Gibbon S.T."/>
            <person name="Lowe T.M."/>
            <person name="Saltikov C."/>
            <person name="House C.H."/>
            <person name="Richardson P."/>
        </authorList>
    </citation>
    <scope>NUCLEOTIDE SEQUENCE [LARGE SCALE GENOMIC DNA]</scope>
    <source>
        <strain evidence="3">ATCC 700844 / DSM 13496 / JCM 10307 / IC-167</strain>
    </source>
</reference>
<keyword evidence="1" id="KW-0472">Membrane</keyword>
<accession>A8M8P5</accession>
<gene>
    <name evidence="2" type="ordered locus">Cmaq_1287</name>
</gene>
<name>A8M8P5_CALMQ</name>
<proteinExistence type="predicted"/>